<evidence type="ECO:0000256" key="5">
    <source>
        <dbReference type="ARBA" id="ARBA00023125"/>
    </source>
</evidence>
<dbReference type="InterPro" id="IPR002078">
    <property type="entry name" value="Sigma_54_int"/>
</dbReference>
<dbReference type="SMART" id="SM00448">
    <property type="entry name" value="REC"/>
    <property type="match status" value="1"/>
</dbReference>
<organism evidence="11 12">
    <name type="scientific">Fusibacter paucivorans</name>
    <dbReference type="NCBI Taxonomy" id="76009"/>
    <lineage>
        <taxon>Bacteria</taxon>
        <taxon>Bacillati</taxon>
        <taxon>Bacillota</taxon>
        <taxon>Clostridia</taxon>
        <taxon>Eubacteriales</taxon>
        <taxon>Eubacteriales Family XII. Incertae Sedis</taxon>
        <taxon>Fusibacter</taxon>
    </lineage>
</organism>
<dbReference type="PRINTS" id="PR01590">
    <property type="entry name" value="HTHFIS"/>
</dbReference>
<protein>
    <recommendedName>
        <fullName evidence="1">Stage 0 sporulation protein A homolog</fullName>
    </recommendedName>
</protein>
<keyword evidence="4" id="KW-0805">Transcription regulation</keyword>
<feature type="modified residue" description="4-aspartylphosphate" evidence="8">
    <location>
        <position position="52"/>
    </location>
</feature>
<dbReference type="InterPro" id="IPR003593">
    <property type="entry name" value="AAA+_ATPase"/>
</dbReference>
<dbReference type="InterPro" id="IPR027417">
    <property type="entry name" value="P-loop_NTPase"/>
</dbReference>
<dbReference type="InterPro" id="IPR002197">
    <property type="entry name" value="HTH_Fis"/>
</dbReference>
<keyword evidence="6" id="KW-0804">Transcription</keyword>
<evidence type="ECO:0000313" key="12">
    <source>
        <dbReference type="Proteomes" id="UP000746471"/>
    </source>
</evidence>
<dbReference type="SMART" id="SM00382">
    <property type="entry name" value="AAA"/>
    <property type="match status" value="1"/>
</dbReference>
<dbReference type="RefSeq" id="WP_213238469.1">
    <property type="nucleotide sequence ID" value="NZ_JAHBCL010000048.1"/>
</dbReference>
<keyword evidence="12" id="KW-1185">Reference proteome</keyword>
<evidence type="ECO:0000256" key="7">
    <source>
        <dbReference type="ARBA" id="ARBA00024867"/>
    </source>
</evidence>
<evidence type="ECO:0000256" key="3">
    <source>
        <dbReference type="ARBA" id="ARBA00022840"/>
    </source>
</evidence>
<comment type="caution">
    <text evidence="11">The sequence shown here is derived from an EMBL/GenBank/DDBJ whole genome shotgun (WGS) entry which is preliminary data.</text>
</comment>
<dbReference type="SUPFAM" id="SSF52540">
    <property type="entry name" value="P-loop containing nucleoside triphosphate hydrolases"/>
    <property type="match status" value="1"/>
</dbReference>
<dbReference type="Gene3D" id="1.10.8.60">
    <property type="match status" value="1"/>
</dbReference>
<evidence type="ECO:0000256" key="6">
    <source>
        <dbReference type="ARBA" id="ARBA00023163"/>
    </source>
</evidence>
<keyword evidence="3" id="KW-0067">ATP-binding</keyword>
<evidence type="ECO:0000256" key="2">
    <source>
        <dbReference type="ARBA" id="ARBA00022741"/>
    </source>
</evidence>
<dbReference type="PROSITE" id="PS50045">
    <property type="entry name" value="SIGMA54_INTERACT_4"/>
    <property type="match status" value="1"/>
</dbReference>
<dbReference type="Gene3D" id="1.10.10.60">
    <property type="entry name" value="Homeodomain-like"/>
    <property type="match status" value="1"/>
</dbReference>
<evidence type="ECO:0000313" key="11">
    <source>
        <dbReference type="EMBL" id="MBS7528612.1"/>
    </source>
</evidence>
<reference evidence="11 12" key="1">
    <citation type="submission" date="2021-05" db="EMBL/GenBank/DDBJ databases">
        <title>Fusibacter ferrireducens sp. nov., an anaerobic, sulfur- and Fe-reducing bacterium isolated from the mangrove sediment.</title>
        <authorList>
            <person name="Qiu D."/>
        </authorList>
    </citation>
    <scope>NUCLEOTIDE SEQUENCE [LARGE SCALE GENOMIC DNA]</scope>
    <source>
        <strain evidence="11 12">DSM 12116</strain>
    </source>
</reference>
<evidence type="ECO:0000259" key="9">
    <source>
        <dbReference type="PROSITE" id="PS50045"/>
    </source>
</evidence>
<dbReference type="Gene3D" id="3.40.50.300">
    <property type="entry name" value="P-loop containing nucleotide triphosphate hydrolases"/>
    <property type="match status" value="1"/>
</dbReference>
<dbReference type="Pfam" id="PF02954">
    <property type="entry name" value="HTH_8"/>
    <property type="match status" value="1"/>
</dbReference>
<dbReference type="Pfam" id="PF00158">
    <property type="entry name" value="Sigma54_activat"/>
    <property type="match status" value="1"/>
</dbReference>
<comment type="function">
    <text evidence="7">May play the central regulatory role in sporulation. It may be an element of the effector pathway responsible for the activation of sporulation genes in response to nutritional stress. Spo0A may act in concert with spo0H (a sigma factor) to control the expression of some genes that are critical to the sporulation process.</text>
</comment>
<dbReference type="InterPro" id="IPR025943">
    <property type="entry name" value="Sigma_54_int_dom_ATP-bd_2"/>
</dbReference>
<sequence>MKERILIIDDEKDICSSLTFALEDKYDVSATVNPLEGLDYLVKEDFSLVLLDLRIGHYDGIDLLQEIKGIDANIQVIMMTAYGSIVSSVDAIKKGAYTYLTKPLSLDALDDVIAQALIDREKNKVVSYSDITVSDEGYYGIIGKSPGMVRVYQYVEKLKDVETSVVITGESGTGKELVARAIHDSGKRRAHRFVEINCAAIPEPLLEEELFGHKKGTFTGAIADKAGKFEYANNGTIFLDEIGDMALGLQAKLLRVLQQKTITPLGSNESMRINVRVIAATNRDLKRMVEEGKFRSDLYFRLNVINIAMPPLREKRQDLPLLFHHFIALYNSELSKAVKGFSAEAESLMLNYQYPGNVRELANIIECAVLLSKDGVIEVSDLPIEVVEGQNNASERLDLKIASKIGTNNLVGLTLQEAERELIRAALKLNKGHRKATATMLGISERGLRNKIQEYDLKDVN</sequence>
<dbReference type="CDD" id="cd00009">
    <property type="entry name" value="AAA"/>
    <property type="match status" value="1"/>
</dbReference>
<dbReference type="Gene3D" id="3.40.50.2300">
    <property type="match status" value="1"/>
</dbReference>
<dbReference type="InterPro" id="IPR001789">
    <property type="entry name" value="Sig_transdc_resp-reg_receiver"/>
</dbReference>
<keyword evidence="5" id="KW-0238">DNA-binding</keyword>
<feature type="domain" description="Sigma-54 factor interaction" evidence="9">
    <location>
        <begin position="141"/>
        <end position="370"/>
    </location>
</feature>
<dbReference type="InterPro" id="IPR058031">
    <property type="entry name" value="AAA_lid_NorR"/>
</dbReference>
<dbReference type="InterPro" id="IPR025662">
    <property type="entry name" value="Sigma_54_int_dom_ATP-bd_1"/>
</dbReference>
<accession>A0ABS5PUK3</accession>
<dbReference type="Pfam" id="PF00072">
    <property type="entry name" value="Response_reg"/>
    <property type="match status" value="1"/>
</dbReference>
<dbReference type="PROSITE" id="PS00675">
    <property type="entry name" value="SIGMA54_INTERACT_1"/>
    <property type="match status" value="1"/>
</dbReference>
<evidence type="ECO:0000256" key="8">
    <source>
        <dbReference type="PROSITE-ProRule" id="PRU00169"/>
    </source>
</evidence>
<dbReference type="PANTHER" id="PTHR32071">
    <property type="entry name" value="TRANSCRIPTIONAL REGULATORY PROTEIN"/>
    <property type="match status" value="1"/>
</dbReference>
<dbReference type="PROSITE" id="PS00688">
    <property type="entry name" value="SIGMA54_INTERACT_3"/>
    <property type="match status" value="1"/>
</dbReference>
<evidence type="ECO:0000256" key="4">
    <source>
        <dbReference type="ARBA" id="ARBA00023015"/>
    </source>
</evidence>
<dbReference type="InterPro" id="IPR009057">
    <property type="entry name" value="Homeodomain-like_sf"/>
</dbReference>
<evidence type="ECO:0000256" key="1">
    <source>
        <dbReference type="ARBA" id="ARBA00018672"/>
    </source>
</evidence>
<dbReference type="Pfam" id="PF25601">
    <property type="entry name" value="AAA_lid_14"/>
    <property type="match status" value="1"/>
</dbReference>
<dbReference type="InterPro" id="IPR025944">
    <property type="entry name" value="Sigma_54_int_dom_CS"/>
</dbReference>
<dbReference type="EMBL" id="JAHBCL010000048">
    <property type="protein sequence ID" value="MBS7528612.1"/>
    <property type="molecule type" value="Genomic_DNA"/>
</dbReference>
<dbReference type="SUPFAM" id="SSF46689">
    <property type="entry name" value="Homeodomain-like"/>
    <property type="match status" value="1"/>
</dbReference>
<dbReference type="PROSITE" id="PS00676">
    <property type="entry name" value="SIGMA54_INTERACT_2"/>
    <property type="match status" value="1"/>
</dbReference>
<proteinExistence type="predicted"/>
<gene>
    <name evidence="11" type="ORF">KHM83_18240</name>
</gene>
<keyword evidence="8" id="KW-0597">Phosphoprotein</keyword>
<feature type="domain" description="Response regulatory" evidence="10">
    <location>
        <begin position="4"/>
        <end position="117"/>
    </location>
</feature>
<name>A0ABS5PUK3_9FIRM</name>
<dbReference type="PROSITE" id="PS50110">
    <property type="entry name" value="RESPONSE_REGULATORY"/>
    <property type="match status" value="1"/>
</dbReference>
<dbReference type="InterPro" id="IPR011006">
    <property type="entry name" value="CheY-like_superfamily"/>
</dbReference>
<dbReference type="SUPFAM" id="SSF52172">
    <property type="entry name" value="CheY-like"/>
    <property type="match status" value="1"/>
</dbReference>
<evidence type="ECO:0000259" key="10">
    <source>
        <dbReference type="PROSITE" id="PS50110"/>
    </source>
</evidence>
<keyword evidence="2" id="KW-0547">Nucleotide-binding</keyword>
<dbReference type="Proteomes" id="UP000746471">
    <property type="component" value="Unassembled WGS sequence"/>
</dbReference>